<keyword evidence="4" id="KW-0479">Metal-binding</keyword>
<feature type="chain" id="PRO_5004167966" description="Murein endopeptidase K" evidence="12">
    <location>
        <begin position="37"/>
        <end position="186"/>
    </location>
</feature>
<dbReference type="Proteomes" id="UP000001962">
    <property type="component" value="Chromosome"/>
</dbReference>
<dbReference type="InterPro" id="IPR010275">
    <property type="entry name" value="MepK"/>
</dbReference>
<dbReference type="PANTHER" id="PTHR37425:SF1">
    <property type="entry name" value="OUTER MEMBRANE PROTEIN"/>
    <property type="match status" value="1"/>
</dbReference>
<evidence type="ECO:0000313" key="13">
    <source>
        <dbReference type="EMBL" id="ABI56387.1"/>
    </source>
</evidence>
<dbReference type="RefSeq" id="WP_011628782.1">
    <property type="nucleotide sequence ID" value="NC_008340.1"/>
</dbReference>
<dbReference type="GO" id="GO:0071555">
    <property type="term" value="P:cell wall organization"/>
    <property type="evidence" value="ECO:0007669"/>
    <property type="project" value="UniProtKB-KW"/>
</dbReference>
<dbReference type="OrthoDB" id="9782994at2"/>
<gene>
    <name evidence="13" type="ordered locus">Mlg_1034</name>
</gene>
<dbReference type="InterPro" id="IPR006311">
    <property type="entry name" value="TAT_signal"/>
</dbReference>
<evidence type="ECO:0000256" key="11">
    <source>
        <dbReference type="ARBA" id="ARBA00093666"/>
    </source>
</evidence>
<evidence type="ECO:0000256" key="12">
    <source>
        <dbReference type="SAM" id="SignalP"/>
    </source>
</evidence>
<keyword evidence="8" id="KW-0482">Metalloprotease</keyword>
<keyword evidence="14" id="KW-1185">Reference proteome</keyword>
<dbReference type="Pfam" id="PF05951">
    <property type="entry name" value="Peptidase_M15_2"/>
    <property type="match status" value="1"/>
</dbReference>
<evidence type="ECO:0000256" key="6">
    <source>
        <dbReference type="ARBA" id="ARBA00022801"/>
    </source>
</evidence>
<comment type="similarity">
    <text evidence="10">Belongs to the peptidase M15 family.</text>
</comment>
<organism evidence="13 14">
    <name type="scientific">Alkalilimnicola ehrlichii (strain ATCC BAA-1101 / DSM 17681 / MLHE-1)</name>
    <dbReference type="NCBI Taxonomy" id="187272"/>
    <lineage>
        <taxon>Bacteria</taxon>
        <taxon>Pseudomonadati</taxon>
        <taxon>Pseudomonadota</taxon>
        <taxon>Gammaproteobacteria</taxon>
        <taxon>Chromatiales</taxon>
        <taxon>Ectothiorhodospiraceae</taxon>
        <taxon>Alkalilimnicola</taxon>
    </lineage>
</organism>
<dbReference type="Gene3D" id="3.30.1380.10">
    <property type="match status" value="1"/>
</dbReference>
<keyword evidence="5 12" id="KW-0732">Signal</keyword>
<accession>Q0A9V0</accession>
<proteinExistence type="inferred from homology"/>
<dbReference type="GO" id="GO:0046872">
    <property type="term" value="F:metal ion binding"/>
    <property type="evidence" value="ECO:0007669"/>
    <property type="project" value="UniProtKB-KW"/>
</dbReference>
<dbReference type="PROSITE" id="PS51318">
    <property type="entry name" value="TAT"/>
    <property type="match status" value="1"/>
</dbReference>
<keyword evidence="6" id="KW-0378">Hydrolase</keyword>
<comment type="cofactor">
    <cofactor evidence="1">
        <name>Zn(2+)</name>
        <dbReference type="ChEBI" id="CHEBI:29105"/>
    </cofactor>
</comment>
<keyword evidence="3" id="KW-0645">Protease</keyword>
<dbReference type="HOGENOM" id="CLU_080400_1_2_6"/>
<evidence type="ECO:0000256" key="9">
    <source>
        <dbReference type="ARBA" id="ARBA00023316"/>
    </source>
</evidence>
<dbReference type="KEGG" id="aeh:Mlg_1034"/>
<evidence type="ECO:0000256" key="3">
    <source>
        <dbReference type="ARBA" id="ARBA00022670"/>
    </source>
</evidence>
<dbReference type="eggNOG" id="COG3108">
    <property type="taxonomic scope" value="Bacteria"/>
</dbReference>
<evidence type="ECO:0000256" key="8">
    <source>
        <dbReference type="ARBA" id="ARBA00023049"/>
    </source>
</evidence>
<dbReference type="EMBL" id="CP000453">
    <property type="protein sequence ID" value="ABI56387.1"/>
    <property type="molecule type" value="Genomic_DNA"/>
</dbReference>
<dbReference type="CDD" id="cd14844">
    <property type="entry name" value="Zn-DD-carboxypeptidase_like"/>
    <property type="match status" value="1"/>
</dbReference>
<dbReference type="SUPFAM" id="SSF55166">
    <property type="entry name" value="Hedgehog/DD-peptidase"/>
    <property type="match status" value="1"/>
</dbReference>
<sequence length="186" mass="21025">MRTDSTRGTGINRRRFLAWSAATLAMASTPITLAQAARTEHRDLAFHNLHTGEKLTVTYWEHGRYLPDALSEVNHVLRDHRANEVHPIDPDLLDTLDALQQRLDTQATFEVISGYRSPETNRRLRAQGRNVAVYSLHMEGEAIDIRVPGRDLSQVRDAALSLQKGGVGYYPRSQFVHVDVGNVRSW</sequence>
<evidence type="ECO:0000256" key="4">
    <source>
        <dbReference type="ARBA" id="ARBA00022723"/>
    </source>
</evidence>
<dbReference type="AlphaFoldDB" id="Q0A9V0"/>
<evidence type="ECO:0000256" key="7">
    <source>
        <dbReference type="ARBA" id="ARBA00022833"/>
    </source>
</evidence>
<dbReference type="PANTHER" id="PTHR37425">
    <property type="match status" value="1"/>
</dbReference>
<dbReference type="InterPro" id="IPR009045">
    <property type="entry name" value="Zn_M74/Hedgehog-like"/>
</dbReference>
<reference evidence="14" key="1">
    <citation type="submission" date="2006-08" db="EMBL/GenBank/DDBJ databases">
        <title>Complete sequence of Alkalilimnicola ehrilichei MLHE-1.</title>
        <authorList>
            <person name="Copeland A."/>
            <person name="Lucas S."/>
            <person name="Lapidus A."/>
            <person name="Barry K."/>
            <person name="Detter J.C."/>
            <person name="Glavina del Rio T."/>
            <person name="Hammon N."/>
            <person name="Israni S."/>
            <person name="Dalin E."/>
            <person name="Tice H."/>
            <person name="Pitluck S."/>
            <person name="Sims D."/>
            <person name="Brettin T."/>
            <person name="Bruce D."/>
            <person name="Han C."/>
            <person name="Tapia R."/>
            <person name="Gilna P."/>
            <person name="Schmutz J."/>
            <person name="Larimer F."/>
            <person name="Land M."/>
            <person name="Hauser L."/>
            <person name="Kyrpides N."/>
            <person name="Mikhailova N."/>
            <person name="Oremland R.S."/>
            <person name="Hoeft S.E."/>
            <person name="Switzer-Blum J."/>
            <person name="Kulp T."/>
            <person name="King G."/>
            <person name="Tabita R."/>
            <person name="Witte B."/>
            <person name="Santini J.M."/>
            <person name="Basu P."/>
            <person name="Hollibaugh J.T."/>
            <person name="Xie G."/>
            <person name="Stolz J.F."/>
            <person name="Richardson P."/>
        </authorList>
    </citation>
    <scope>NUCLEOTIDE SEQUENCE [LARGE SCALE GENOMIC DNA]</scope>
    <source>
        <strain evidence="14">ATCC BAA-1101 / DSM 17681 / MLHE-1</strain>
    </source>
</reference>
<evidence type="ECO:0000256" key="1">
    <source>
        <dbReference type="ARBA" id="ARBA00001947"/>
    </source>
</evidence>
<keyword evidence="7" id="KW-0862">Zinc</keyword>
<name>Q0A9V0_ALKEH</name>
<dbReference type="GO" id="GO:0008237">
    <property type="term" value="F:metallopeptidase activity"/>
    <property type="evidence" value="ECO:0007669"/>
    <property type="project" value="UniProtKB-KW"/>
</dbReference>
<comment type="pathway">
    <text evidence="2">Cell wall biogenesis; cell wall polysaccharide biosynthesis.</text>
</comment>
<feature type="signal peptide" evidence="12">
    <location>
        <begin position="1"/>
        <end position="36"/>
    </location>
</feature>
<evidence type="ECO:0000313" key="14">
    <source>
        <dbReference type="Proteomes" id="UP000001962"/>
    </source>
</evidence>
<protein>
    <recommendedName>
        <fullName evidence="11">Murein endopeptidase K</fullName>
    </recommendedName>
</protein>
<evidence type="ECO:0000256" key="10">
    <source>
        <dbReference type="ARBA" id="ARBA00093448"/>
    </source>
</evidence>
<evidence type="ECO:0000256" key="2">
    <source>
        <dbReference type="ARBA" id="ARBA00004776"/>
    </source>
</evidence>
<keyword evidence="9" id="KW-0961">Cell wall biogenesis/degradation</keyword>
<dbReference type="GO" id="GO:0006508">
    <property type="term" value="P:proteolysis"/>
    <property type="evidence" value="ECO:0007669"/>
    <property type="project" value="UniProtKB-KW"/>
</dbReference>
<evidence type="ECO:0000256" key="5">
    <source>
        <dbReference type="ARBA" id="ARBA00022729"/>
    </source>
</evidence>